<dbReference type="EMBL" id="JAAAID010002717">
    <property type="protein sequence ID" value="KAG0005012.1"/>
    <property type="molecule type" value="Genomic_DNA"/>
</dbReference>
<dbReference type="Pfam" id="PF00782">
    <property type="entry name" value="DSPc"/>
    <property type="match status" value="1"/>
</dbReference>
<protein>
    <recommendedName>
        <fullName evidence="2">protein-tyrosine-phosphatase</fullName>
        <ecNumber evidence="2">3.1.3.48</ecNumber>
    </recommendedName>
</protein>
<dbReference type="SUPFAM" id="SSF52799">
    <property type="entry name" value="(Phosphotyrosine protein) phosphatases II"/>
    <property type="match status" value="2"/>
</dbReference>
<dbReference type="SMART" id="SM00404">
    <property type="entry name" value="PTPc_motif"/>
    <property type="match status" value="1"/>
</dbReference>
<dbReference type="Proteomes" id="UP000703661">
    <property type="component" value="Unassembled WGS sequence"/>
</dbReference>
<feature type="region of interest" description="Disordered" evidence="7">
    <location>
        <begin position="921"/>
        <end position="1014"/>
    </location>
</feature>
<feature type="compositionally biased region" description="Low complexity" evidence="7">
    <location>
        <begin position="58"/>
        <end position="71"/>
    </location>
</feature>
<feature type="non-terminal residue" evidence="10">
    <location>
        <position position="1014"/>
    </location>
</feature>
<evidence type="ECO:0000259" key="9">
    <source>
        <dbReference type="PROSITE" id="PS50056"/>
    </source>
</evidence>
<dbReference type="CDD" id="cd17657">
    <property type="entry name" value="CDC14_N"/>
    <property type="match status" value="1"/>
</dbReference>
<feature type="compositionally biased region" description="Polar residues" evidence="7">
    <location>
        <begin position="371"/>
        <end position="397"/>
    </location>
</feature>
<keyword evidence="4" id="KW-0378">Hydrolase</keyword>
<feature type="region of interest" description="Disordered" evidence="7">
    <location>
        <begin position="354"/>
        <end position="445"/>
    </location>
</feature>
<feature type="compositionally biased region" description="Basic residues" evidence="7">
    <location>
        <begin position="361"/>
        <end position="370"/>
    </location>
</feature>
<keyword evidence="3" id="KW-0132">Cell division</keyword>
<dbReference type="Gene3D" id="3.90.190.10">
    <property type="entry name" value="Protein tyrosine phosphatase superfamily"/>
    <property type="match status" value="2"/>
</dbReference>
<dbReference type="FunFam" id="3.90.190.10:FF:000006">
    <property type="entry name" value="Dual specificity protein phosphatase CDC14B"/>
    <property type="match status" value="1"/>
</dbReference>
<evidence type="ECO:0000256" key="6">
    <source>
        <dbReference type="ARBA" id="ARBA00023306"/>
    </source>
</evidence>
<dbReference type="GO" id="GO:0051301">
    <property type="term" value="P:cell division"/>
    <property type="evidence" value="ECO:0007669"/>
    <property type="project" value="UniProtKB-KW"/>
</dbReference>
<evidence type="ECO:0000256" key="5">
    <source>
        <dbReference type="ARBA" id="ARBA00022912"/>
    </source>
</evidence>
<dbReference type="InterPro" id="IPR016130">
    <property type="entry name" value="Tyr_Pase_AS"/>
</dbReference>
<dbReference type="InterPro" id="IPR029021">
    <property type="entry name" value="Prot-tyrosine_phosphatase-like"/>
</dbReference>
<dbReference type="PANTHER" id="PTHR23339">
    <property type="entry name" value="TYROSINE SPECIFIC PROTEIN PHOSPHATASE AND DUAL SPECIFICITY PROTEIN PHOSPHATASE"/>
    <property type="match status" value="1"/>
</dbReference>
<dbReference type="SMART" id="SM00195">
    <property type="entry name" value="DSPc"/>
    <property type="match status" value="1"/>
</dbReference>
<keyword evidence="11" id="KW-1185">Reference proteome</keyword>
<dbReference type="InterPro" id="IPR050561">
    <property type="entry name" value="PTP"/>
</dbReference>
<feature type="domain" description="Tyrosine specific protein phosphatases" evidence="9">
    <location>
        <begin position="527"/>
        <end position="590"/>
    </location>
</feature>
<feature type="compositionally biased region" description="Basic and acidic residues" evidence="7">
    <location>
        <begin position="925"/>
        <end position="936"/>
    </location>
</feature>
<reference evidence="10" key="1">
    <citation type="journal article" date="2020" name="Fungal Divers.">
        <title>Resolving the Mortierellaceae phylogeny through synthesis of multi-gene phylogenetics and phylogenomics.</title>
        <authorList>
            <person name="Vandepol N."/>
            <person name="Liber J."/>
            <person name="Desiro A."/>
            <person name="Na H."/>
            <person name="Kennedy M."/>
            <person name="Barry K."/>
            <person name="Grigoriev I.V."/>
            <person name="Miller A.N."/>
            <person name="O'Donnell K."/>
            <person name="Stajich J.E."/>
            <person name="Bonito G."/>
        </authorList>
    </citation>
    <scope>NUCLEOTIDE SEQUENCE</scope>
    <source>
        <strain evidence="10">NRRL 2769</strain>
    </source>
</reference>
<dbReference type="Pfam" id="PF14671">
    <property type="entry name" value="DSPn"/>
    <property type="match status" value="1"/>
</dbReference>
<dbReference type="InterPro" id="IPR003595">
    <property type="entry name" value="Tyr_Pase_cat"/>
</dbReference>
<dbReference type="GO" id="GO:0004725">
    <property type="term" value="F:protein tyrosine phosphatase activity"/>
    <property type="evidence" value="ECO:0007669"/>
    <property type="project" value="UniProtKB-EC"/>
</dbReference>
<feature type="compositionally biased region" description="Basic residues" evidence="7">
    <location>
        <begin position="436"/>
        <end position="445"/>
    </location>
</feature>
<feature type="compositionally biased region" description="Polar residues" evidence="7">
    <location>
        <begin position="18"/>
        <end position="30"/>
    </location>
</feature>
<dbReference type="InterPro" id="IPR000340">
    <property type="entry name" value="Dual-sp_phosphatase_cat-dom"/>
</dbReference>
<proteinExistence type="inferred from homology"/>
<sequence length="1014" mass="112587">MPPGMTFSAPNLSIEVPTISTPLPPSNINTHAGKKHISTPPPPPIPPRSHRRPTKAASTTVSSSSSSPSSTDLEQRVKLLGHVPGSGSEQSRDAAAEIARRRSSQNMTERSDTPLPCFQQLPLPPPQQQQLQRQQNHFSQAPRKPQVLDDIDREASNVCEFIKDRLYLMWTSINPISTHRTTYVTIDNYLQYAAFFSDFGPFDIADVFRFCCLMKERLELVKMQGKILCLYSKPEDDRRANAAFAICCYMMLLYNKTPEEAHAPIEHAHPPITPYRDASSGSITYTLSILDCLRGLRKGLDLGLLRLDQFDVKEYEHYERVSNGDFNWITPFFIAFAGPRDKITYTELKKYQKDAATPSALKRRTSRSKPKSGTTTSRCNAISEGGNSSEPESTGAGNCSEPTASESSSTVSSDTTPLPSPDLSDCNDNKSVHKEGKTRRKRKKHCTRLSKSFQSVLDYFKTHDVKCVIRLNHKTYDEEHFQTLGMDHVDLIYPDGSCPPWYIVEQFLSTCEELILDTGNQEEQTAEGGVQQVRIKKGRVVAVHCMAGLGRTGTLIGVFLMRHFDMTAREVIAFLRLMRPGSVVGPQQNWLAQNEYRIRNRNWGKTQSRKLEGCRQKLRRIPRSSDALNADMKAQADADFEAISPTHDTRLIPDSPSISLTPTSIPDYEQIFSRANSEGFESTQSKTDIDSESESEFETLDSPIEVFPEGEFSSELGNESTFQIDESDLRDVDSATVGDCDEAMSTSTEFDTSDEDCEGSSEYHAPIPVNHPHARSAPSASLIGPSSLGTSRVHQRPLLANNKEIYSAVMSASDFIPEKMDADLISNNVDGIGKEMRENTVDMADQLQPQSLGMEHIGDREYAIPVQPRKQQHTRIENSGSDALSSDGSTPPGPTPFSNLTLQSGIKHNNDGAYVENATLQRSQAGEKLRENRFFDGDSMGDDDTDMDSKTSTVLLPDKTPFDYIRSPPSPPSFNNDDDDNSSINADAMVSPSEMTTIQVDVKKPSITEWSGGP</sequence>
<dbReference type="PROSITE" id="PS00383">
    <property type="entry name" value="TYR_PHOSPHATASE_1"/>
    <property type="match status" value="1"/>
</dbReference>
<evidence type="ECO:0000256" key="7">
    <source>
        <dbReference type="SAM" id="MobiDB-lite"/>
    </source>
</evidence>
<evidence type="ECO:0000256" key="3">
    <source>
        <dbReference type="ARBA" id="ARBA00022618"/>
    </source>
</evidence>
<keyword evidence="5" id="KW-0904">Protein phosphatase</keyword>
<evidence type="ECO:0000313" key="11">
    <source>
        <dbReference type="Proteomes" id="UP000703661"/>
    </source>
</evidence>
<evidence type="ECO:0000256" key="1">
    <source>
        <dbReference type="ARBA" id="ARBA00007315"/>
    </source>
</evidence>
<feature type="region of interest" description="Disordered" evidence="7">
    <location>
        <begin position="744"/>
        <end position="791"/>
    </location>
</feature>
<dbReference type="InterPro" id="IPR029260">
    <property type="entry name" value="DSPn"/>
</dbReference>
<feature type="compositionally biased region" description="Basic and acidic residues" evidence="7">
    <location>
        <begin position="90"/>
        <end position="100"/>
    </location>
</feature>
<dbReference type="InterPro" id="IPR020422">
    <property type="entry name" value="TYR_PHOSPHATASE_DUAL_dom"/>
</dbReference>
<name>A0A9P6SUR0_9FUNG</name>
<feature type="compositionally biased region" description="Low complexity" evidence="7">
    <location>
        <begin position="400"/>
        <end position="424"/>
    </location>
</feature>
<evidence type="ECO:0000313" key="10">
    <source>
        <dbReference type="EMBL" id="KAG0005012.1"/>
    </source>
</evidence>
<dbReference type="EC" id="3.1.3.48" evidence="2"/>
<dbReference type="PROSITE" id="PS50056">
    <property type="entry name" value="TYR_PHOSPHATASE_2"/>
    <property type="match status" value="1"/>
</dbReference>
<dbReference type="AlphaFoldDB" id="A0A9P6SUR0"/>
<comment type="caution">
    <text evidence="10">The sequence shown here is derived from an EMBL/GenBank/DDBJ whole genome shotgun (WGS) entry which is preliminary data.</text>
</comment>
<gene>
    <name evidence="10" type="primary">CDC14A</name>
    <name evidence="10" type="ORF">BGZ80_005515</name>
</gene>
<feature type="domain" description="Tyrosine-protein phosphatase" evidence="8">
    <location>
        <begin position="429"/>
        <end position="603"/>
    </location>
</feature>
<feature type="region of interest" description="Disordered" evidence="7">
    <location>
        <begin position="1"/>
        <end position="145"/>
    </location>
</feature>
<keyword evidence="6" id="KW-0131">Cell cycle</keyword>
<organism evidence="10 11">
    <name type="scientific">Entomortierella chlamydospora</name>
    <dbReference type="NCBI Taxonomy" id="101097"/>
    <lineage>
        <taxon>Eukaryota</taxon>
        <taxon>Fungi</taxon>
        <taxon>Fungi incertae sedis</taxon>
        <taxon>Mucoromycota</taxon>
        <taxon>Mortierellomycotina</taxon>
        <taxon>Mortierellomycetes</taxon>
        <taxon>Mortierellales</taxon>
        <taxon>Mortierellaceae</taxon>
        <taxon>Entomortierella</taxon>
    </lineage>
</organism>
<comment type="similarity">
    <text evidence="1">Belongs to the protein-tyrosine phosphatase family. Non-receptor class CDC14 subfamily.</text>
</comment>
<evidence type="ECO:0000256" key="2">
    <source>
        <dbReference type="ARBA" id="ARBA00013064"/>
    </source>
</evidence>
<dbReference type="PROSITE" id="PS50054">
    <property type="entry name" value="TYR_PHOSPHATASE_DUAL"/>
    <property type="match status" value="1"/>
</dbReference>
<dbReference type="InterPro" id="IPR000387">
    <property type="entry name" value="Tyr_Pase_dom"/>
</dbReference>
<feature type="region of interest" description="Disordered" evidence="7">
    <location>
        <begin position="866"/>
        <end position="899"/>
    </location>
</feature>
<accession>A0A9P6SUR0</accession>
<evidence type="ECO:0000256" key="4">
    <source>
        <dbReference type="ARBA" id="ARBA00022801"/>
    </source>
</evidence>
<evidence type="ECO:0000259" key="8">
    <source>
        <dbReference type="PROSITE" id="PS50054"/>
    </source>
</evidence>